<evidence type="ECO:0000256" key="2">
    <source>
        <dbReference type="ARBA" id="ARBA00022737"/>
    </source>
</evidence>
<dbReference type="OrthoDB" id="1493708at2"/>
<accession>A0A4Z0QDX0</accession>
<dbReference type="PANTHER" id="PTHR45632">
    <property type="entry name" value="LD33804P"/>
    <property type="match status" value="1"/>
</dbReference>
<dbReference type="EMBL" id="SRMB01000002">
    <property type="protein sequence ID" value="TGE27373.1"/>
    <property type="molecule type" value="Genomic_DNA"/>
</dbReference>
<gene>
    <name evidence="4" type="ORF">E5K02_13405</name>
</gene>
<evidence type="ECO:0000259" key="3">
    <source>
        <dbReference type="Pfam" id="PF24981"/>
    </source>
</evidence>
<dbReference type="InterPro" id="IPR006652">
    <property type="entry name" value="Kelch_1"/>
</dbReference>
<dbReference type="Gene3D" id="2.120.10.80">
    <property type="entry name" value="Kelch-type beta propeller"/>
    <property type="match status" value="2"/>
</dbReference>
<reference evidence="4 5" key="1">
    <citation type="submission" date="2019-04" db="EMBL/GenBank/DDBJ databases">
        <authorList>
            <person name="Feng G."/>
            <person name="Zhang J."/>
            <person name="Zhu H."/>
        </authorList>
    </citation>
    <scope>NUCLEOTIDE SEQUENCE [LARGE SCALE GENOMIC DNA]</scope>
    <source>
        <strain evidence="4 5">9PBR-1</strain>
    </source>
</reference>
<dbReference type="InterPro" id="IPR026444">
    <property type="entry name" value="Secre_tail"/>
</dbReference>
<dbReference type="Pfam" id="PF01344">
    <property type="entry name" value="Kelch_1"/>
    <property type="match status" value="1"/>
</dbReference>
<dbReference type="PANTHER" id="PTHR45632:SF5">
    <property type="entry name" value="KELCH-LIKE PROTEIN 22"/>
    <property type="match status" value="1"/>
</dbReference>
<evidence type="ECO:0000313" key="4">
    <source>
        <dbReference type="EMBL" id="TGE27373.1"/>
    </source>
</evidence>
<name>A0A4Z0QDX0_9BACT</name>
<dbReference type="AlphaFoldDB" id="A0A4Z0QDX0"/>
<sequence>MRKILPAFTCGLLLISGIEATLAQQASVGFSNTGQLEPGRPMPVSGPLPLTARQLVALGRLTESRTLAPWVSLANLSQIRGQHAAVASGNRIYVWGGYIGNSTSTVTEFSSLEIYNPATNTWTTGAPVPKIMRGQACAVGADGQIYSISGVNNGSPTLTDTYRYNPATNVWTSVAPIPVGQWESAAATGQDGKIYVFGGTSNQLLTQIYTPSTNTWTTGANMPVGRHGHVAVTDANGLIHLIGGMTELASAALASHSIYNPATNTWTSGTDLPSAVNQPGGTLGADGKLYITGGKGSYFNNEGPFYNSVYVYDPATSSWTSGTNLPITLAETRSVSIGSDIYTIAGANGSMQSVLYRSSVVVNSFTWTGTTSTAWNVASNWSGGVVPTANDNVTIPAGLSRYPVVSASSAANLVTVSSGASLGIADGGTLSVSGNFVNNGTFSATGNATVNLNGGAAQTIGGSSITQFRNLTVGSAGASLGGRVEIQRLLTLNGNLTTTGQQFLILSNNVGTGMVYNNGGVVNGGAIMQRYIDPASNPGFGYRHFAPAVSGATFNTLAVFPILPGAQSPGPLQLNAAYNSAAEPGLVTPFPTVFSYNQSRVVAPASGNASFDQGWESPVSANQTLPPTFGLTINQVAGNFFELTGTSLNNGGITRTSLTRGAQPESGWHLLGNPYPSPIDWNRVGRTNVDAAAYVYRSTGQYDGGYTAYVNGVGTNIMPMGQAFFVRTSAAGASGSVAFTNASRETTYTDPIYARPAQTETRPLVQLTLQRVGATGAASQDDFYVYEQAGATSGFDSEYDALKVQLNGGAQPSLYQQVGTDALAIQGLPAGNTPRSLALGLNAAEAGTYEFSPTQLLNLAATEPVWLEDKLTGTWHDLRLGAYRATLPQGLSTTRFVLHLHQAKALSSGKASTWAGELQLYPNPATAAPVTLAASGVAGSTAELVLVNSVGQQVWQRTAPLSGRELRAVVPVAGLAQGVYTVQVRSAAGILTRKLVIQ</sequence>
<keyword evidence="1" id="KW-0880">Kelch repeat</keyword>
<dbReference type="NCBIfam" id="TIGR04183">
    <property type="entry name" value="Por_Secre_tail"/>
    <property type="match status" value="1"/>
</dbReference>
<dbReference type="SUPFAM" id="SSF50965">
    <property type="entry name" value="Galactose oxidase, central domain"/>
    <property type="match status" value="1"/>
</dbReference>
<evidence type="ECO:0000256" key="1">
    <source>
        <dbReference type="ARBA" id="ARBA00022441"/>
    </source>
</evidence>
<dbReference type="InterPro" id="IPR015915">
    <property type="entry name" value="Kelch-typ_b-propeller"/>
</dbReference>
<proteinExistence type="predicted"/>
<dbReference type="Pfam" id="PF24981">
    <property type="entry name" value="Beta-prop_ATRN-LZTR1"/>
    <property type="match status" value="1"/>
</dbReference>
<feature type="domain" description="Attractin/MKLN-like beta-propeller" evidence="3">
    <location>
        <begin position="78"/>
        <end position="264"/>
    </location>
</feature>
<dbReference type="InterPro" id="IPR011043">
    <property type="entry name" value="Gal_Oxase/kelch_b-propeller"/>
</dbReference>
<dbReference type="InterPro" id="IPR056737">
    <property type="entry name" value="Beta-prop_ATRN-MKLN-like"/>
</dbReference>
<dbReference type="Proteomes" id="UP000298471">
    <property type="component" value="Unassembled WGS sequence"/>
</dbReference>
<dbReference type="SMART" id="SM00612">
    <property type="entry name" value="Kelch"/>
    <property type="match status" value="5"/>
</dbReference>
<keyword evidence="2" id="KW-0677">Repeat</keyword>
<comment type="caution">
    <text evidence="4">The sequence shown here is derived from an EMBL/GenBank/DDBJ whole genome shotgun (WGS) entry which is preliminary data.</text>
</comment>
<keyword evidence="5" id="KW-1185">Reference proteome</keyword>
<organism evidence="4 5">
    <name type="scientific">Hymenobacter metallicola</name>
    <dbReference type="NCBI Taxonomy" id="2563114"/>
    <lineage>
        <taxon>Bacteria</taxon>
        <taxon>Pseudomonadati</taxon>
        <taxon>Bacteroidota</taxon>
        <taxon>Cytophagia</taxon>
        <taxon>Cytophagales</taxon>
        <taxon>Hymenobacteraceae</taxon>
        <taxon>Hymenobacter</taxon>
    </lineage>
</organism>
<evidence type="ECO:0000313" key="5">
    <source>
        <dbReference type="Proteomes" id="UP000298471"/>
    </source>
</evidence>
<protein>
    <submittedName>
        <fullName evidence="4">T9SS type A sorting domain-containing protein</fullName>
    </submittedName>
</protein>